<evidence type="ECO:0000313" key="2">
    <source>
        <dbReference type="EMBL" id="TKK67389.1"/>
    </source>
</evidence>
<dbReference type="PROSITE" id="PS51257">
    <property type="entry name" value="PROKAR_LIPOPROTEIN"/>
    <property type="match status" value="1"/>
</dbReference>
<protein>
    <submittedName>
        <fullName evidence="2">DUF2807 domain-containing protein</fullName>
    </submittedName>
</protein>
<dbReference type="OrthoDB" id="1150922at2"/>
<feature type="domain" description="Putative auto-transporter adhesin head GIN" evidence="1">
    <location>
        <begin position="38"/>
        <end position="222"/>
    </location>
</feature>
<dbReference type="AlphaFoldDB" id="A0A4U3KZR8"/>
<keyword evidence="3" id="KW-1185">Reference proteome</keyword>
<dbReference type="EMBL" id="SZQL01000011">
    <property type="protein sequence ID" value="TKK67389.1"/>
    <property type="molecule type" value="Genomic_DNA"/>
</dbReference>
<dbReference type="PANTHER" id="PTHR39200:SF1">
    <property type="entry name" value="AUTO-TRANSPORTER ADHESIN HEAD GIN DOMAIN-CONTAINING PROTEIN-RELATED"/>
    <property type="match status" value="1"/>
</dbReference>
<organism evidence="2 3">
    <name type="scientific">Ilyomonas limi</name>
    <dbReference type="NCBI Taxonomy" id="2575867"/>
    <lineage>
        <taxon>Bacteria</taxon>
        <taxon>Pseudomonadati</taxon>
        <taxon>Bacteroidota</taxon>
        <taxon>Chitinophagia</taxon>
        <taxon>Chitinophagales</taxon>
        <taxon>Chitinophagaceae</taxon>
        <taxon>Ilyomonas</taxon>
    </lineage>
</organism>
<dbReference type="InterPro" id="IPR021255">
    <property type="entry name" value="DUF2807"/>
</dbReference>
<dbReference type="PANTHER" id="PTHR39200">
    <property type="entry name" value="HYPOTHETICAL EXPORTED PROTEIN"/>
    <property type="match status" value="1"/>
</dbReference>
<gene>
    <name evidence="2" type="ORF">FC093_13890</name>
</gene>
<dbReference type="Gene3D" id="2.160.20.120">
    <property type="match status" value="1"/>
</dbReference>
<name>A0A4U3KZR8_9BACT</name>
<dbReference type="Pfam" id="PF10988">
    <property type="entry name" value="DUF2807"/>
    <property type="match status" value="1"/>
</dbReference>
<accession>A0A4U3KZR8</accession>
<sequence>MKQLKHLFVIVLAATIFSSCDKVVGEGPVTTTDRTVANFSAIDVSVPAEVYYYTGAEYTVQIQAQQNITDLIETNVSGNTLQIRFDRNNVNIKSKGVRINITAPNVSSIRMSGSGSIYAPVRIETDHFQLSLSGSCNATIDTLVVHSFRSSISGSGNIIVQHGSAEEVQVEISGSGDVDMLGVTAANVTTRSSGSGTIKVTATETLDAHISGSGKVYYKGSPDVSTEVSGSGGINKME</sequence>
<dbReference type="RefSeq" id="WP_137262405.1">
    <property type="nucleotide sequence ID" value="NZ_SZQL01000011.1"/>
</dbReference>
<comment type="caution">
    <text evidence="2">The sequence shown here is derived from an EMBL/GenBank/DDBJ whole genome shotgun (WGS) entry which is preliminary data.</text>
</comment>
<dbReference type="Proteomes" id="UP000305848">
    <property type="component" value="Unassembled WGS sequence"/>
</dbReference>
<evidence type="ECO:0000259" key="1">
    <source>
        <dbReference type="Pfam" id="PF10988"/>
    </source>
</evidence>
<evidence type="ECO:0000313" key="3">
    <source>
        <dbReference type="Proteomes" id="UP000305848"/>
    </source>
</evidence>
<reference evidence="2 3" key="1">
    <citation type="submission" date="2019-05" db="EMBL/GenBank/DDBJ databases">
        <title>Panacibacter sp. strain 17mud1-8 Genome sequencing and assembly.</title>
        <authorList>
            <person name="Chhetri G."/>
        </authorList>
    </citation>
    <scope>NUCLEOTIDE SEQUENCE [LARGE SCALE GENOMIC DNA]</scope>
    <source>
        <strain evidence="2 3">17mud1-8</strain>
    </source>
</reference>
<proteinExistence type="predicted"/>